<dbReference type="GeneID" id="136076618"/>
<dbReference type="InterPro" id="IPR011011">
    <property type="entry name" value="Znf_FYVE_PHD"/>
</dbReference>
<dbReference type="PANTHER" id="PTHR31569:SF4">
    <property type="entry name" value="SWIM-TYPE DOMAIN-CONTAINING PROTEIN"/>
    <property type="match status" value="1"/>
</dbReference>
<evidence type="ECO:0000313" key="6">
    <source>
        <dbReference type="RefSeq" id="XP_065645979.1"/>
    </source>
</evidence>
<keyword evidence="3" id="KW-1185">Reference proteome</keyword>
<evidence type="ECO:0000259" key="2">
    <source>
        <dbReference type="PROSITE" id="PS50966"/>
    </source>
</evidence>
<dbReference type="InterPro" id="IPR007527">
    <property type="entry name" value="Znf_SWIM"/>
</dbReference>
<dbReference type="PANTHER" id="PTHR31569">
    <property type="entry name" value="SWIM-TYPE DOMAIN-CONTAINING PROTEIN"/>
    <property type="match status" value="1"/>
</dbReference>
<keyword evidence="1" id="KW-0862">Zinc</keyword>
<accession>A0ABM4BAL8</accession>
<reference evidence="3 4" key="1">
    <citation type="submission" date="2025-05" db="UniProtKB">
        <authorList>
            <consortium name="RefSeq"/>
        </authorList>
    </citation>
    <scope>NUCLEOTIDE SEQUENCE [LARGE SCALE GENOMIC DNA]</scope>
</reference>
<dbReference type="SUPFAM" id="SSF57903">
    <property type="entry name" value="FYVE/PHD zinc finger"/>
    <property type="match status" value="1"/>
</dbReference>
<dbReference type="RefSeq" id="XP_065645979.1">
    <property type="nucleotide sequence ID" value="XM_065789907.1"/>
</dbReference>
<sequence length="509" mass="58326">MNTTNNRLGNFNGKLKEVIDFNSMLENFLEILYVLLASMRNERDHKTIFKMQKICIDFFEPNSAETGYKNFLTTYAFEQVLKQFSLRSEVHLFCDNENHIVKSSEGMLIVTSDMCGCTFRKSMGLPCHHIFAVRQLLGLNLFEAKLCLERWTMKYYRQHQRVFNTFSETKESCMEICVAPRKKTILSQHEKFKLALRTTSILATLVSESTGPSFEQRMELLQELQKGWEHGKVMVLNELDETDLKVSDIVSSQTFSDAGAPNNVDLIKNSNKKDRNEIDFRNESSEQYVTADNLQQNQEECFVVQDKAGVLDTQLKKICLPQSVIQCGRAKGATHITIGLPKKRLCRSSDVPFPFIKLEPVKRHALMLSWFLKADDVQKALSGTLINKSAVEKRPNCIPSSILDESSLELLSSLQIYFSSDAWKALNKVIKAKKNQHIWPCAVCLMSTSEENKTGNAIACDSCLLWSHKKCVGQKENSFLKARNMKCQVLWFTFSWCISLNKLQKFYTL</sequence>
<dbReference type="RefSeq" id="XP_065645978.1">
    <property type="nucleotide sequence ID" value="XM_065789906.1"/>
</dbReference>
<dbReference type="InterPro" id="IPR052579">
    <property type="entry name" value="Zinc_finger_SWIM"/>
</dbReference>
<dbReference type="PROSITE" id="PS50966">
    <property type="entry name" value="ZF_SWIM"/>
    <property type="match status" value="1"/>
</dbReference>
<name>A0ABM4BAL8_HYDVU</name>
<organism evidence="3 4">
    <name type="scientific">Hydra vulgaris</name>
    <name type="common">Hydra</name>
    <name type="synonym">Hydra attenuata</name>
    <dbReference type="NCBI Taxonomy" id="6087"/>
    <lineage>
        <taxon>Eukaryota</taxon>
        <taxon>Metazoa</taxon>
        <taxon>Cnidaria</taxon>
        <taxon>Hydrozoa</taxon>
        <taxon>Hydroidolina</taxon>
        <taxon>Anthoathecata</taxon>
        <taxon>Aplanulata</taxon>
        <taxon>Hydridae</taxon>
        <taxon>Hydra</taxon>
    </lineage>
</organism>
<dbReference type="Gene3D" id="3.30.40.10">
    <property type="entry name" value="Zinc/RING finger domain, C3HC4 (zinc finger)"/>
    <property type="match status" value="1"/>
</dbReference>
<dbReference type="InterPro" id="IPR013083">
    <property type="entry name" value="Znf_RING/FYVE/PHD"/>
</dbReference>
<feature type="domain" description="SWIM-type" evidence="2">
    <location>
        <begin position="107"/>
        <end position="138"/>
    </location>
</feature>
<keyword evidence="1" id="KW-0479">Metal-binding</keyword>
<proteinExistence type="predicted"/>
<evidence type="ECO:0000313" key="5">
    <source>
        <dbReference type="RefSeq" id="XP_065645978.1"/>
    </source>
</evidence>
<dbReference type="RefSeq" id="XP_065645977.1">
    <property type="nucleotide sequence ID" value="XM_065789905.1"/>
</dbReference>
<keyword evidence="1" id="KW-0863">Zinc-finger</keyword>
<evidence type="ECO:0000313" key="3">
    <source>
        <dbReference type="Proteomes" id="UP001652625"/>
    </source>
</evidence>
<gene>
    <name evidence="4 5 6" type="primary">LOC136076618</name>
</gene>
<evidence type="ECO:0000256" key="1">
    <source>
        <dbReference type="PROSITE-ProRule" id="PRU00325"/>
    </source>
</evidence>
<evidence type="ECO:0000313" key="4">
    <source>
        <dbReference type="RefSeq" id="XP_065645977.1"/>
    </source>
</evidence>
<dbReference type="Proteomes" id="UP001652625">
    <property type="component" value="Chromosome 02"/>
</dbReference>
<protein>
    <submittedName>
        <fullName evidence="4 5">Uncharacterized protein LOC136076618</fullName>
    </submittedName>
</protein>